<dbReference type="AlphaFoldDB" id="A0A7M5WSZ0"/>
<feature type="region of interest" description="Disordered" evidence="1">
    <location>
        <begin position="663"/>
        <end position="684"/>
    </location>
</feature>
<dbReference type="SMART" id="SM00292">
    <property type="entry name" value="BRCT"/>
    <property type="match status" value="2"/>
</dbReference>
<feature type="compositionally biased region" description="Low complexity" evidence="1">
    <location>
        <begin position="220"/>
        <end position="238"/>
    </location>
</feature>
<dbReference type="InterPro" id="IPR036420">
    <property type="entry name" value="BRCT_dom_sf"/>
</dbReference>
<dbReference type="InterPro" id="IPR001357">
    <property type="entry name" value="BRCT_dom"/>
</dbReference>
<dbReference type="GO" id="GO:0035861">
    <property type="term" value="C:site of double-strand break"/>
    <property type="evidence" value="ECO:0007669"/>
    <property type="project" value="TreeGrafter"/>
</dbReference>
<accession>A0A7M5WSZ0</accession>
<feature type="domain" description="BRCT" evidence="2">
    <location>
        <begin position="1"/>
        <end position="79"/>
    </location>
</feature>
<evidence type="ECO:0000259" key="2">
    <source>
        <dbReference type="SMART" id="SM00292"/>
    </source>
</evidence>
<feature type="compositionally biased region" description="Low complexity" evidence="1">
    <location>
        <begin position="708"/>
        <end position="721"/>
    </location>
</feature>
<feature type="compositionally biased region" description="Polar residues" evidence="1">
    <location>
        <begin position="552"/>
        <end position="574"/>
    </location>
</feature>
<evidence type="ECO:0000313" key="3">
    <source>
        <dbReference type="EnsemblMetazoa" id="CLYHEMP012114.1"/>
    </source>
</evidence>
<feature type="region of interest" description="Disordered" evidence="1">
    <location>
        <begin position="706"/>
        <end position="788"/>
    </location>
</feature>
<dbReference type="InterPro" id="IPR049936">
    <property type="entry name" value="TopBP1_BRCT_8"/>
</dbReference>
<dbReference type="CDD" id="cd17738">
    <property type="entry name" value="BRCT_TopBP1_rpt7"/>
    <property type="match status" value="1"/>
</dbReference>
<organism evidence="3 4">
    <name type="scientific">Clytia hemisphaerica</name>
    <dbReference type="NCBI Taxonomy" id="252671"/>
    <lineage>
        <taxon>Eukaryota</taxon>
        <taxon>Metazoa</taxon>
        <taxon>Cnidaria</taxon>
        <taxon>Hydrozoa</taxon>
        <taxon>Hydroidolina</taxon>
        <taxon>Leptothecata</taxon>
        <taxon>Obeliida</taxon>
        <taxon>Clytiidae</taxon>
        <taxon>Clytia</taxon>
    </lineage>
</organism>
<dbReference type="OrthoDB" id="273147at2759"/>
<feature type="region of interest" description="Disordered" evidence="1">
    <location>
        <begin position="212"/>
        <end position="266"/>
    </location>
</feature>
<dbReference type="SUPFAM" id="SSF52113">
    <property type="entry name" value="BRCT domain"/>
    <property type="match status" value="1"/>
</dbReference>
<dbReference type="EnsemblMetazoa" id="CLYHEMT012114.1">
    <property type="protein sequence ID" value="CLYHEMP012114.1"/>
    <property type="gene ID" value="CLYHEMG012114"/>
</dbReference>
<keyword evidence="4" id="KW-1185">Reference proteome</keyword>
<dbReference type="Proteomes" id="UP000594262">
    <property type="component" value="Unplaced"/>
</dbReference>
<dbReference type="Gene3D" id="3.40.50.10190">
    <property type="entry name" value="BRCT domain"/>
    <property type="match status" value="2"/>
</dbReference>
<protein>
    <recommendedName>
        <fullName evidence="2">BRCT domain-containing protein</fullName>
    </recommendedName>
</protein>
<feature type="compositionally biased region" description="Basic residues" evidence="1">
    <location>
        <begin position="736"/>
        <end position="745"/>
    </location>
</feature>
<evidence type="ECO:0000313" key="4">
    <source>
        <dbReference type="Proteomes" id="UP000594262"/>
    </source>
</evidence>
<dbReference type="CDD" id="cd17728">
    <property type="entry name" value="BRCT_TopBP1_rpt8"/>
    <property type="match status" value="1"/>
</dbReference>
<dbReference type="Pfam" id="PF16770">
    <property type="entry name" value="RTT107_BRCT_5"/>
    <property type="match status" value="1"/>
</dbReference>
<feature type="domain" description="BRCT" evidence="2">
    <location>
        <begin position="120"/>
        <end position="204"/>
    </location>
</feature>
<dbReference type="InterPro" id="IPR042479">
    <property type="entry name" value="Slf1"/>
</dbReference>
<sequence length="788" mass="88213">MATVKKNIMLSSFSEKEKKDMTKKIKQLNGNCLSTPFYQSDCDVIVCRKLNRGEKFLCGCAAGKPLVIEDYVNKSVKAMKWLDPDPFQWSKQPKSVTKGYDQTLIQLPMKCLTHYKDGKGGIFSHWNVLLHVNSLNKLQAYRRLLIAGGAKIMRCKPPFPLSLKNQLTHVFCSREELGDLIALHRDGFHEIWHPEYIAEYLVLHPDNGPTVERFKHNFKTKGQGTPKKGTPKKSGTPKRPTPKRSKRPILTEEQMKNQRRITDMFSQKRKLEAIEENQTSASGRTSPKRPCLNSLDNSVMARTPQKFQPTLYTIVHSKIKQEAQSPAPPLNASISSAANKSTDVISLLSDDDDGEENIKPPSTVKRNINEVEKWRLEKLLSQVADEPIPDGDVLGSIEVLGDFIPVNANQAIKDASKDLKSIKNENKLPTTTTATSDNELPQALTKSANKKKTTLSCSKVLFNNGTDDTPLTRRCIGMSHNFNSTPYFDNKNNKPLIIDLDTPVTERCMKSEFSDLMNESKPIIPVISLSDTPERLSPKSIIEIAGTPPVSEPTNQKTSQIPRKTELTNGNAATPSRGKNEPISVFDDDCIEMKNVHPPSGDTRASSTSTKITISLSDSDLDNIIKPEVAQIVDRLVASTEANTQSLVRSTFTSVKNTKTLNEQAESLSEAPLQNVRTSSRQRTIRKYPSDEYIVPKKREVFQQAKGSVSSDVNTNNNNEVFLESQPSLEQDEKPKTKKPKKRTKVPVLKIPKIPQENSRTSSRERKVRKYPSDEYVVPKRRGTAPGD</sequence>
<dbReference type="GO" id="GO:1990166">
    <property type="term" value="P:protein localization to site of double-strand break"/>
    <property type="evidence" value="ECO:0007669"/>
    <property type="project" value="TreeGrafter"/>
</dbReference>
<evidence type="ECO:0000256" key="1">
    <source>
        <dbReference type="SAM" id="MobiDB-lite"/>
    </source>
</evidence>
<name>A0A7M5WSZ0_9CNID</name>
<feature type="region of interest" description="Disordered" evidence="1">
    <location>
        <begin position="545"/>
        <end position="583"/>
    </location>
</feature>
<reference evidence="3" key="1">
    <citation type="submission" date="2021-01" db="UniProtKB">
        <authorList>
            <consortium name="EnsemblMetazoa"/>
        </authorList>
    </citation>
    <scope>IDENTIFICATION</scope>
</reference>
<dbReference type="PANTHER" id="PTHR46677">
    <property type="entry name" value="SMC5-SMC6 COMPLEX LOCALIZATION FACTOR PROTEIN 1"/>
    <property type="match status" value="1"/>
</dbReference>
<feature type="compositionally biased region" description="Basic residues" evidence="1">
    <location>
        <begin position="779"/>
        <end position="788"/>
    </location>
</feature>
<dbReference type="GO" id="GO:0005634">
    <property type="term" value="C:nucleus"/>
    <property type="evidence" value="ECO:0007669"/>
    <property type="project" value="TreeGrafter"/>
</dbReference>
<dbReference type="PANTHER" id="PTHR46677:SF1">
    <property type="entry name" value="SMC5-SMC6 COMPLEX LOCALIZATION FACTOR PROTEIN 1"/>
    <property type="match status" value="1"/>
</dbReference>
<dbReference type="GO" id="GO:0006974">
    <property type="term" value="P:DNA damage response"/>
    <property type="evidence" value="ECO:0007669"/>
    <property type="project" value="TreeGrafter"/>
</dbReference>
<proteinExistence type="predicted"/>
<feature type="compositionally biased region" description="Basic and acidic residues" evidence="1">
    <location>
        <begin position="249"/>
        <end position="262"/>
    </location>
</feature>
<dbReference type="GO" id="GO:2000781">
    <property type="term" value="P:positive regulation of double-strand break repair"/>
    <property type="evidence" value="ECO:0007669"/>
    <property type="project" value="InterPro"/>
</dbReference>